<evidence type="ECO:0000313" key="6">
    <source>
        <dbReference type="EMBL" id="KKT92374.1"/>
    </source>
</evidence>
<comment type="caution">
    <text evidence="6">The sequence shown here is derived from an EMBL/GenBank/DDBJ whole genome shotgun (WGS) entry which is preliminary data.</text>
</comment>
<evidence type="ECO:0000313" key="7">
    <source>
        <dbReference type="Proteomes" id="UP000033966"/>
    </source>
</evidence>
<dbReference type="InterPro" id="IPR032808">
    <property type="entry name" value="DoxX"/>
</dbReference>
<feature type="transmembrane region" description="Helical" evidence="5">
    <location>
        <begin position="12"/>
        <end position="33"/>
    </location>
</feature>
<comment type="subcellular location">
    <subcellularLocation>
        <location evidence="1">Membrane</location>
        <topology evidence="1">Multi-pass membrane protein</topology>
    </subcellularLocation>
</comment>
<proteinExistence type="predicted"/>
<feature type="transmembrane region" description="Helical" evidence="5">
    <location>
        <begin position="45"/>
        <end position="69"/>
    </location>
</feature>
<dbReference type="AlphaFoldDB" id="A0A0G1P7L6"/>
<evidence type="ECO:0008006" key="8">
    <source>
        <dbReference type="Google" id="ProtNLM"/>
    </source>
</evidence>
<keyword evidence="2 5" id="KW-0812">Transmembrane</keyword>
<protein>
    <recommendedName>
        <fullName evidence="8">DoxX family protein</fullName>
    </recommendedName>
</protein>
<name>A0A0G1P7L6_9BACT</name>
<dbReference type="EMBL" id="LCKF01000002">
    <property type="protein sequence ID" value="KKT92374.1"/>
    <property type="molecule type" value="Genomic_DNA"/>
</dbReference>
<reference evidence="6 7" key="1">
    <citation type="journal article" date="2015" name="Nature">
        <title>rRNA introns, odd ribosomes, and small enigmatic genomes across a large radiation of phyla.</title>
        <authorList>
            <person name="Brown C.T."/>
            <person name="Hug L.A."/>
            <person name="Thomas B.C."/>
            <person name="Sharon I."/>
            <person name="Castelle C.J."/>
            <person name="Singh A."/>
            <person name="Wilkins M.J."/>
            <person name="Williams K.H."/>
            <person name="Banfield J.F."/>
        </authorList>
    </citation>
    <scope>NUCLEOTIDE SEQUENCE [LARGE SCALE GENOMIC DNA]</scope>
</reference>
<keyword evidence="3 5" id="KW-1133">Transmembrane helix</keyword>
<sequence length="124" mass="13406">MSTNHPAKTISPVTLLRLGLGFVFLYAGLHALVDPESWIGFVPQWVSVIIPATTFLIAHSIFELILGAVLLIGKWWLSPAAVVAAIDLAAIILFYGVDDVTFRDFGLVMAALAVFLLAQKNSNI</sequence>
<feature type="transmembrane region" description="Helical" evidence="5">
    <location>
        <begin position="101"/>
        <end position="118"/>
    </location>
</feature>
<dbReference type="Proteomes" id="UP000033966">
    <property type="component" value="Unassembled WGS sequence"/>
</dbReference>
<evidence type="ECO:0000256" key="5">
    <source>
        <dbReference type="SAM" id="Phobius"/>
    </source>
</evidence>
<organism evidence="6 7">
    <name type="scientific">Candidatus Jorgensenbacteria bacterium GW2011_GWA2_45_13</name>
    <dbReference type="NCBI Taxonomy" id="1618662"/>
    <lineage>
        <taxon>Bacteria</taxon>
        <taxon>Candidatus Joergenseniibacteriota</taxon>
    </lineage>
</organism>
<evidence type="ECO:0000256" key="4">
    <source>
        <dbReference type="ARBA" id="ARBA00023136"/>
    </source>
</evidence>
<evidence type="ECO:0000256" key="3">
    <source>
        <dbReference type="ARBA" id="ARBA00022989"/>
    </source>
</evidence>
<dbReference type="Pfam" id="PF07681">
    <property type="entry name" value="DoxX"/>
    <property type="match status" value="1"/>
</dbReference>
<evidence type="ECO:0000256" key="2">
    <source>
        <dbReference type="ARBA" id="ARBA00022692"/>
    </source>
</evidence>
<gene>
    <name evidence="6" type="ORF">UW92_C0002G0018</name>
</gene>
<dbReference type="GO" id="GO:0016020">
    <property type="term" value="C:membrane"/>
    <property type="evidence" value="ECO:0007669"/>
    <property type="project" value="UniProtKB-SubCell"/>
</dbReference>
<accession>A0A0G1P7L6</accession>
<feature type="transmembrane region" description="Helical" evidence="5">
    <location>
        <begin position="76"/>
        <end position="95"/>
    </location>
</feature>
<evidence type="ECO:0000256" key="1">
    <source>
        <dbReference type="ARBA" id="ARBA00004141"/>
    </source>
</evidence>
<keyword evidence="4 5" id="KW-0472">Membrane</keyword>